<reference evidence="3 4" key="1">
    <citation type="submission" date="2020-04" db="EMBL/GenBank/DDBJ databases">
        <title>Genome sequencing of novel species.</title>
        <authorList>
            <person name="Heo J."/>
            <person name="Kim S.-J."/>
            <person name="Kim J.-S."/>
            <person name="Hong S.-B."/>
            <person name="Kwon S.-W."/>
        </authorList>
    </citation>
    <scope>NUCLEOTIDE SEQUENCE [LARGE SCALE GENOMIC DNA]</scope>
    <source>
        <strain evidence="3 4">CJU-R4</strain>
    </source>
</reference>
<accession>A0A7L5DJD1</accession>
<dbReference type="Proteomes" id="UP000501128">
    <property type="component" value="Chromosome"/>
</dbReference>
<protein>
    <submittedName>
        <fullName evidence="3">Uncharacterized protein</fullName>
    </submittedName>
</protein>
<name>A0A7L5DJD1_9BACT</name>
<feature type="region of interest" description="Disordered" evidence="1">
    <location>
        <begin position="57"/>
        <end position="77"/>
    </location>
</feature>
<dbReference type="RefSeq" id="WP_169549485.1">
    <property type="nucleotide sequence ID" value="NZ_CP051677.1"/>
</dbReference>
<feature type="chain" id="PRO_5029869460" evidence="2">
    <location>
        <begin position="24"/>
        <end position="101"/>
    </location>
</feature>
<keyword evidence="2" id="KW-0732">Signal</keyword>
<sequence length="101" mass="10884">MKTNRVKGLAVTALMLVTMALPAVSGSIDKQVPLSRNTVLNKADMPGRNAVLVRNTTAKTESSAPAAAPAKTHDKKAVGRCWGRLMGMFREINLAHRSRTK</sequence>
<dbReference type="EMBL" id="CP051677">
    <property type="protein sequence ID" value="QJD77542.1"/>
    <property type="molecule type" value="Genomic_DNA"/>
</dbReference>
<dbReference type="AlphaFoldDB" id="A0A7L5DJD1"/>
<evidence type="ECO:0000313" key="4">
    <source>
        <dbReference type="Proteomes" id="UP000501128"/>
    </source>
</evidence>
<organism evidence="3 4">
    <name type="scientific">Spirosoma rhododendri</name>
    <dbReference type="NCBI Taxonomy" id="2728024"/>
    <lineage>
        <taxon>Bacteria</taxon>
        <taxon>Pseudomonadati</taxon>
        <taxon>Bacteroidota</taxon>
        <taxon>Cytophagia</taxon>
        <taxon>Cytophagales</taxon>
        <taxon>Cytophagaceae</taxon>
        <taxon>Spirosoma</taxon>
    </lineage>
</organism>
<keyword evidence="4" id="KW-1185">Reference proteome</keyword>
<gene>
    <name evidence="3" type="ORF">HH216_03255</name>
</gene>
<feature type="signal peptide" evidence="2">
    <location>
        <begin position="1"/>
        <end position="23"/>
    </location>
</feature>
<proteinExistence type="predicted"/>
<evidence type="ECO:0000313" key="3">
    <source>
        <dbReference type="EMBL" id="QJD77542.1"/>
    </source>
</evidence>
<evidence type="ECO:0000256" key="2">
    <source>
        <dbReference type="SAM" id="SignalP"/>
    </source>
</evidence>
<dbReference type="KEGG" id="srho:HH216_03255"/>
<evidence type="ECO:0000256" key="1">
    <source>
        <dbReference type="SAM" id="MobiDB-lite"/>
    </source>
</evidence>